<dbReference type="AlphaFoldDB" id="A0A0F9VEB8"/>
<organism evidence="1">
    <name type="scientific">marine sediment metagenome</name>
    <dbReference type="NCBI Taxonomy" id="412755"/>
    <lineage>
        <taxon>unclassified sequences</taxon>
        <taxon>metagenomes</taxon>
        <taxon>ecological metagenomes</taxon>
    </lineage>
</organism>
<dbReference type="EMBL" id="LAZR01000373">
    <property type="protein sequence ID" value="KKN71906.1"/>
    <property type="molecule type" value="Genomic_DNA"/>
</dbReference>
<sequence length="37" mass="4153">MKIDEALGVISAVCREYNGNLTEHTRIQTALKEVADY</sequence>
<proteinExistence type="predicted"/>
<protein>
    <submittedName>
        <fullName evidence="1">Uncharacterized protein</fullName>
    </submittedName>
</protein>
<reference evidence="1" key="1">
    <citation type="journal article" date="2015" name="Nature">
        <title>Complex archaea that bridge the gap between prokaryotes and eukaryotes.</title>
        <authorList>
            <person name="Spang A."/>
            <person name="Saw J.H."/>
            <person name="Jorgensen S.L."/>
            <person name="Zaremba-Niedzwiedzka K."/>
            <person name="Martijn J."/>
            <person name="Lind A.E."/>
            <person name="van Eijk R."/>
            <person name="Schleper C."/>
            <person name="Guy L."/>
            <person name="Ettema T.J."/>
        </authorList>
    </citation>
    <scope>NUCLEOTIDE SEQUENCE</scope>
</reference>
<feature type="non-terminal residue" evidence="1">
    <location>
        <position position="37"/>
    </location>
</feature>
<evidence type="ECO:0000313" key="1">
    <source>
        <dbReference type="EMBL" id="KKN71906.1"/>
    </source>
</evidence>
<name>A0A0F9VEB8_9ZZZZ</name>
<comment type="caution">
    <text evidence="1">The sequence shown here is derived from an EMBL/GenBank/DDBJ whole genome shotgun (WGS) entry which is preliminary data.</text>
</comment>
<gene>
    <name evidence="1" type="ORF">LCGC14_0415520</name>
</gene>
<accession>A0A0F9VEB8</accession>